<reference evidence="1 2" key="1">
    <citation type="submission" date="2021-03" db="EMBL/GenBank/DDBJ databases">
        <title>Genomic Encyclopedia of Type Strains, Phase IV (KMG-IV): sequencing the most valuable type-strain genomes for metagenomic binning, comparative biology and taxonomic classification.</title>
        <authorList>
            <person name="Goeker M."/>
        </authorList>
    </citation>
    <scope>NUCLEOTIDE SEQUENCE [LARGE SCALE GENOMIC DNA]</scope>
    <source>
        <strain evidence="1 2">DSM 13372</strain>
    </source>
</reference>
<proteinExistence type="predicted"/>
<dbReference type="Proteomes" id="UP000730739">
    <property type="component" value="Unassembled WGS sequence"/>
</dbReference>
<protein>
    <recommendedName>
        <fullName evidence="3">Transposase</fullName>
    </recommendedName>
</protein>
<evidence type="ECO:0008006" key="3">
    <source>
        <dbReference type="Google" id="ProtNLM"/>
    </source>
</evidence>
<dbReference type="EMBL" id="JAGILA010000007">
    <property type="protein sequence ID" value="MBP2238257.1"/>
    <property type="molecule type" value="Genomic_DNA"/>
</dbReference>
<evidence type="ECO:0000313" key="1">
    <source>
        <dbReference type="EMBL" id="MBP2238257.1"/>
    </source>
</evidence>
<evidence type="ECO:0000313" key="2">
    <source>
        <dbReference type="Proteomes" id="UP000730739"/>
    </source>
</evidence>
<name>A0ABS4R5T2_9HYPH</name>
<gene>
    <name evidence="1" type="ORF">J2Z31_004784</name>
</gene>
<accession>A0ABS4R5T2</accession>
<keyword evidence="2" id="KW-1185">Reference proteome</keyword>
<comment type="caution">
    <text evidence="1">The sequence shown here is derived from an EMBL/GenBank/DDBJ whole genome shotgun (WGS) entry which is preliminary data.</text>
</comment>
<organism evidence="1 2">
    <name type="scientific">Sinorhizobium kostiense</name>
    <dbReference type="NCBI Taxonomy" id="76747"/>
    <lineage>
        <taxon>Bacteria</taxon>
        <taxon>Pseudomonadati</taxon>
        <taxon>Pseudomonadota</taxon>
        <taxon>Alphaproteobacteria</taxon>
        <taxon>Hyphomicrobiales</taxon>
        <taxon>Rhizobiaceae</taxon>
        <taxon>Sinorhizobium/Ensifer group</taxon>
        <taxon>Sinorhizobium</taxon>
    </lineage>
</organism>
<sequence>MSTWLASVLAESFQGGTEQRPAVADVGIFARFAVKPAAAGTCSAR</sequence>